<dbReference type="InterPro" id="IPR017583">
    <property type="entry name" value="Tagatose/fructose_Pkinase"/>
</dbReference>
<comment type="similarity">
    <text evidence="1 7 8">Belongs to the carbohydrate kinase PfkB family.</text>
</comment>
<comment type="function">
    <text evidence="8">Catalyzes the ATP-dependent phosphorylation of fructose-l-phosphate to fructose-l,6-bisphosphate.</text>
</comment>
<dbReference type="EMBL" id="JARVII010000020">
    <property type="protein sequence ID" value="MDG9699980.1"/>
    <property type="molecule type" value="Genomic_DNA"/>
</dbReference>
<dbReference type="PROSITE" id="PS00583">
    <property type="entry name" value="PFKB_KINASES_1"/>
    <property type="match status" value="1"/>
</dbReference>
<sequence length="316" mass="32443">MPLPILTITPHPAIDETVSLPSLRPGAVNVATQARRNAGGKGINVASCLADWGAPVVALGLLGQDNAAAFEALFARKGIADACQRVPGSTRTNIKIVAADTGDTTDINLPGPAVPAAAWQALLQDVRQRAQPGQWALAAGSLPPGLQTEGYAPLLKLLHERGARIALDTSGAALKQALACGVPLALIKPNRHELETLLGRPLPTCTDLREAARGLHAQGVETVVVSLGAQGAFMSSPEGAWLAAPLPVKPVSTVGAGDAQVAGLLAARHAGLDWREALRHGVAFATAKLKRLGPDLPPASEINALLQAITLSAIPS</sequence>
<organism evidence="10 11">
    <name type="scientific">Ottowia cancrivicina</name>
    <dbReference type="NCBI Taxonomy" id="3040346"/>
    <lineage>
        <taxon>Bacteria</taxon>
        <taxon>Pseudomonadati</taxon>
        <taxon>Pseudomonadota</taxon>
        <taxon>Betaproteobacteria</taxon>
        <taxon>Burkholderiales</taxon>
        <taxon>Comamonadaceae</taxon>
        <taxon>Ottowia</taxon>
    </lineage>
</organism>
<evidence type="ECO:0000256" key="5">
    <source>
        <dbReference type="ARBA" id="ARBA00022840"/>
    </source>
</evidence>
<keyword evidence="3 8" id="KW-0547">Nucleotide-binding</keyword>
<dbReference type="SUPFAM" id="SSF53613">
    <property type="entry name" value="Ribokinase-like"/>
    <property type="match status" value="1"/>
</dbReference>
<evidence type="ECO:0000256" key="2">
    <source>
        <dbReference type="ARBA" id="ARBA00022679"/>
    </source>
</evidence>
<proteinExistence type="inferred from homology"/>
<dbReference type="CDD" id="cd01164">
    <property type="entry name" value="FruK_PfkB_like"/>
    <property type="match status" value="1"/>
</dbReference>
<dbReference type="InterPro" id="IPR011611">
    <property type="entry name" value="PfkB_dom"/>
</dbReference>
<keyword evidence="5 8" id="KW-0067">ATP-binding</keyword>
<feature type="domain" description="Carbohydrate kinase PfkB" evidence="9">
    <location>
        <begin position="25"/>
        <end position="296"/>
    </location>
</feature>
<dbReference type="AlphaFoldDB" id="A0AAW6RKF6"/>
<accession>A0AAW6RKF6</accession>
<dbReference type="FunFam" id="3.40.1190.20:FF:000001">
    <property type="entry name" value="Phosphofructokinase"/>
    <property type="match status" value="1"/>
</dbReference>
<dbReference type="NCBIfam" id="TIGR03828">
    <property type="entry name" value="pfkB"/>
    <property type="match status" value="1"/>
</dbReference>
<evidence type="ECO:0000256" key="3">
    <source>
        <dbReference type="ARBA" id="ARBA00022741"/>
    </source>
</evidence>
<dbReference type="Gene3D" id="3.40.1190.20">
    <property type="match status" value="1"/>
</dbReference>
<dbReference type="GO" id="GO:0005524">
    <property type="term" value="F:ATP binding"/>
    <property type="evidence" value="ECO:0007669"/>
    <property type="project" value="UniProtKB-UniRule"/>
</dbReference>
<dbReference type="PROSITE" id="PS00584">
    <property type="entry name" value="PFKB_KINASES_2"/>
    <property type="match status" value="1"/>
</dbReference>
<protein>
    <recommendedName>
        <fullName evidence="7">Phosphofructokinase</fullName>
    </recommendedName>
</protein>
<keyword evidence="11" id="KW-1185">Reference proteome</keyword>
<comment type="caution">
    <text evidence="10">The sequence shown here is derived from an EMBL/GenBank/DDBJ whole genome shotgun (WGS) entry which is preliminary data.</text>
</comment>
<dbReference type="PANTHER" id="PTHR46566:SF5">
    <property type="entry name" value="1-PHOSPHOFRUCTOKINASE"/>
    <property type="match status" value="1"/>
</dbReference>
<evidence type="ECO:0000256" key="8">
    <source>
        <dbReference type="RuleBase" id="RU369061"/>
    </source>
</evidence>
<dbReference type="GO" id="GO:0008662">
    <property type="term" value="F:1-phosphofructokinase activity"/>
    <property type="evidence" value="ECO:0007669"/>
    <property type="project" value="UniProtKB-UniRule"/>
</dbReference>
<evidence type="ECO:0000313" key="10">
    <source>
        <dbReference type="EMBL" id="MDG9699980.1"/>
    </source>
</evidence>
<dbReference type="InterPro" id="IPR022463">
    <property type="entry name" value="1-PFruKinase"/>
</dbReference>
<evidence type="ECO:0000256" key="4">
    <source>
        <dbReference type="ARBA" id="ARBA00022777"/>
    </source>
</evidence>
<dbReference type="PIRSF" id="PIRSF000535">
    <property type="entry name" value="1PFK/6PFK/LacC"/>
    <property type="match status" value="1"/>
</dbReference>
<evidence type="ECO:0000256" key="6">
    <source>
        <dbReference type="ARBA" id="ARBA00047745"/>
    </source>
</evidence>
<evidence type="ECO:0000256" key="1">
    <source>
        <dbReference type="ARBA" id="ARBA00010688"/>
    </source>
</evidence>
<evidence type="ECO:0000259" key="9">
    <source>
        <dbReference type="Pfam" id="PF00294"/>
    </source>
</evidence>
<dbReference type="NCBIfam" id="TIGR03168">
    <property type="entry name" value="1-PFK"/>
    <property type="match status" value="1"/>
</dbReference>
<evidence type="ECO:0000313" key="11">
    <source>
        <dbReference type="Proteomes" id="UP001237156"/>
    </source>
</evidence>
<gene>
    <name evidence="10" type="primary">pfkB</name>
    <name evidence="10" type="ORF">QB898_09695</name>
</gene>
<dbReference type="Proteomes" id="UP001237156">
    <property type="component" value="Unassembled WGS sequence"/>
</dbReference>
<keyword evidence="2 7" id="KW-0808">Transferase</keyword>
<evidence type="ECO:0000256" key="7">
    <source>
        <dbReference type="PIRNR" id="PIRNR000535"/>
    </source>
</evidence>
<name>A0AAW6RKF6_9BURK</name>
<dbReference type="Pfam" id="PF00294">
    <property type="entry name" value="PfkB"/>
    <property type="match status" value="1"/>
</dbReference>
<dbReference type="InterPro" id="IPR029056">
    <property type="entry name" value="Ribokinase-like"/>
</dbReference>
<dbReference type="GO" id="GO:0044281">
    <property type="term" value="P:small molecule metabolic process"/>
    <property type="evidence" value="ECO:0007669"/>
    <property type="project" value="UniProtKB-ARBA"/>
</dbReference>
<dbReference type="PANTHER" id="PTHR46566">
    <property type="entry name" value="1-PHOSPHOFRUCTOKINASE-RELATED"/>
    <property type="match status" value="1"/>
</dbReference>
<dbReference type="GO" id="GO:0016052">
    <property type="term" value="P:carbohydrate catabolic process"/>
    <property type="evidence" value="ECO:0007669"/>
    <property type="project" value="UniProtKB-ARBA"/>
</dbReference>
<dbReference type="GO" id="GO:0005829">
    <property type="term" value="C:cytosol"/>
    <property type="evidence" value="ECO:0007669"/>
    <property type="project" value="TreeGrafter"/>
</dbReference>
<dbReference type="InterPro" id="IPR002173">
    <property type="entry name" value="Carboh/pur_kinase_PfkB_CS"/>
</dbReference>
<reference evidence="10 11" key="1">
    <citation type="submission" date="2023-04" db="EMBL/GenBank/DDBJ databases">
        <title>Ottowia paracancer sp. nov., isolated from human stomach.</title>
        <authorList>
            <person name="Song Y."/>
        </authorList>
    </citation>
    <scope>NUCLEOTIDE SEQUENCE [LARGE SCALE GENOMIC DNA]</scope>
    <source>
        <strain evidence="10 11">10c7w1</strain>
    </source>
</reference>
<comment type="catalytic activity">
    <reaction evidence="6 8">
        <text>beta-D-fructose 1-phosphate + ATP = beta-D-fructose 1,6-bisphosphate + ADP + H(+)</text>
        <dbReference type="Rhea" id="RHEA:14213"/>
        <dbReference type="ChEBI" id="CHEBI:15378"/>
        <dbReference type="ChEBI" id="CHEBI:30616"/>
        <dbReference type="ChEBI" id="CHEBI:32966"/>
        <dbReference type="ChEBI" id="CHEBI:138881"/>
        <dbReference type="ChEBI" id="CHEBI:456216"/>
        <dbReference type="EC" id="2.7.1.56"/>
    </reaction>
</comment>
<keyword evidence="4 8" id="KW-0418">Kinase</keyword>